<dbReference type="CDD" id="cd00448">
    <property type="entry name" value="YjgF_YER057c_UK114_family"/>
    <property type="match status" value="1"/>
</dbReference>
<dbReference type="InterPro" id="IPR006175">
    <property type="entry name" value="YjgF/YER057c/UK114"/>
</dbReference>
<dbReference type="PANTHER" id="PTHR43857">
    <property type="entry name" value="BLR7761 PROTEIN"/>
    <property type="match status" value="1"/>
</dbReference>
<comment type="caution">
    <text evidence="1">The sequence shown here is derived from an EMBL/GenBank/DDBJ whole genome shotgun (WGS) entry which is preliminary data.</text>
</comment>
<dbReference type="SUPFAM" id="SSF55298">
    <property type="entry name" value="YjgF-like"/>
    <property type="match status" value="1"/>
</dbReference>
<dbReference type="Gene3D" id="3.30.1330.40">
    <property type="entry name" value="RutC-like"/>
    <property type="match status" value="1"/>
</dbReference>
<organism evidence="1 2">
    <name type="scientific">Mycolicibacterium frederiksbergense</name>
    <dbReference type="NCBI Taxonomy" id="117567"/>
    <lineage>
        <taxon>Bacteria</taxon>
        <taxon>Bacillati</taxon>
        <taxon>Actinomycetota</taxon>
        <taxon>Actinomycetes</taxon>
        <taxon>Mycobacteriales</taxon>
        <taxon>Mycobacteriaceae</taxon>
        <taxon>Mycolicibacterium</taxon>
    </lineage>
</organism>
<dbReference type="InterPro" id="IPR035959">
    <property type="entry name" value="RutC-like_sf"/>
</dbReference>
<dbReference type="RefSeq" id="WP_280830806.1">
    <property type="nucleotide sequence ID" value="NZ_JARXVE010000001.1"/>
</dbReference>
<accession>A0ABT6KTZ0</accession>
<gene>
    <name evidence="1" type="ORF">M2272_000795</name>
</gene>
<dbReference type="Proteomes" id="UP001160130">
    <property type="component" value="Unassembled WGS sequence"/>
</dbReference>
<sequence length="136" mass="14307">MTVHFLTPDGMMQPTPYHHVAVATGTRHVHVSGQVARLADGTPVATGDLAGQVAQALRNTARGLAGAGATFNDVVRLTFYVTRWAPEKISDLMTGIDAVAGQVGLPMPMPPASLIGVEHLFEPDVLVEIEATAILD</sequence>
<dbReference type="Pfam" id="PF01042">
    <property type="entry name" value="Ribonuc_L-PSP"/>
    <property type="match status" value="1"/>
</dbReference>
<keyword evidence="2" id="KW-1185">Reference proteome</keyword>
<dbReference type="EMBL" id="JARXVE010000001">
    <property type="protein sequence ID" value="MDH6194174.1"/>
    <property type="molecule type" value="Genomic_DNA"/>
</dbReference>
<evidence type="ECO:0000313" key="2">
    <source>
        <dbReference type="Proteomes" id="UP001160130"/>
    </source>
</evidence>
<protein>
    <submittedName>
        <fullName evidence="1">Enamine deaminase RidA (YjgF/YER057c/UK114 family)</fullName>
    </submittedName>
</protein>
<reference evidence="1 2" key="1">
    <citation type="submission" date="2023-04" db="EMBL/GenBank/DDBJ databases">
        <title>Forest soil microbial communities from Buena Vista Peninsula, Colon Province, Panama.</title>
        <authorList>
            <person name="Bouskill N."/>
        </authorList>
    </citation>
    <scope>NUCLEOTIDE SEQUENCE [LARGE SCALE GENOMIC DNA]</scope>
    <source>
        <strain evidence="1 2">AC80</strain>
    </source>
</reference>
<name>A0ABT6KTZ0_9MYCO</name>
<evidence type="ECO:0000313" key="1">
    <source>
        <dbReference type="EMBL" id="MDH6194174.1"/>
    </source>
</evidence>
<proteinExistence type="predicted"/>
<dbReference type="PANTHER" id="PTHR43857:SF1">
    <property type="entry name" value="YJGH FAMILY PROTEIN"/>
    <property type="match status" value="1"/>
</dbReference>